<proteinExistence type="predicted"/>
<dbReference type="PANTHER" id="PTHR23063:SF52">
    <property type="entry name" value="LYSOPHOSPHATIDYLCHOLINE ACYLTRANSFERASE"/>
    <property type="match status" value="1"/>
</dbReference>
<sequence length="236" mass="25069">MRTGWRVGRVLGLLLVCLGGYGVARLFGPGHWWKRTFLRTAGRIFGLDLRIEGTPVSRNVLLVANHVSWLDILAIGGAAGARFVSKAEVADWPVISLIARIGDTVLVERQSKRAVRGQADQLSAALIEGRPVVLFPEGTTGDGRTLLPFRPALLATVTPPPPGVVVQPVAIDYGDATTDIAWPDGESMGANAARVIGRPGRIRATIRFLPPLPPIDDRKALAAAAQAAIAEALSRA</sequence>
<evidence type="ECO:0000256" key="2">
    <source>
        <dbReference type="ARBA" id="ARBA00022679"/>
    </source>
</evidence>
<keyword evidence="3" id="KW-0812">Transmembrane</keyword>
<evidence type="ECO:0000313" key="10">
    <source>
        <dbReference type="Proteomes" id="UP000282971"/>
    </source>
</evidence>
<dbReference type="PANTHER" id="PTHR23063">
    <property type="entry name" value="PHOSPHOLIPID ACYLTRANSFERASE"/>
    <property type="match status" value="1"/>
</dbReference>
<keyword evidence="4" id="KW-1133">Transmembrane helix</keyword>
<dbReference type="CDD" id="cd07989">
    <property type="entry name" value="LPLAT_AGPAT-like"/>
    <property type="match status" value="1"/>
</dbReference>
<keyword evidence="10" id="KW-1185">Reference proteome</keyword>
<reference evidence="9 10" key="1">
    <citation type="submission" date="2019-01" db="EMBL/GenBank/DDBJ databases">
        <authorList>
            <person name="Chen W.-M."/>
        </authorList>
    </citation>
    <scope>NUCLEOTIDE SEQUENCE [LARGE SCALE GENOMIC DNA]</scope>
    <source>
        <strain evidence="9 10">CCP-7</strain>
    </source>
</reference>
<organism evidence="9 10">
    <name type="scientific">Sphingomonas crocodyli</name>
    <dbReference type="NCBI Taxonomy" id="1979270"/>
    <lineage>
        <taxon>Bacteria</taxon>
        <taxon>Pseudomonadati</taxon>
        <taxon>Pseudomonadota</taxon>
        <taxon>Alphaproteobacteria</taxon>
        <taxon>Sphingomonadales</taxon>
        <taxon>Sphingomonadaceae</taxon>
        <taxon>Sphingomonas</taxon>
    </lineage>
</organism>
<dbReference type="AlphaFoldDB" id="A0A437MC42"/>
<dbReference type="InterPro" id="IPR002123">
    <property type="entry name" value="Plipid/glycerol_acylTrfase"/>
</dbReference>
<dbReference type="GO" id="GO:0016020">
    <property type="term" value="C:membrane"/>
    <property type="evidence" value="ECO:0007669"/>
    <property type="project" value="UniProtKB-SubCell"/>
</dbReference>
<gene>
    <name evidence="9" type="ORF">EOD43_14010</name>
</gene>
<feature type="domain" description="Phospholipid/glycerol acyltransferase" evidence="8">
    <location>
        <begin position="60"/>
        <end position="174"/>
    </location>
</feature>
<protein>
    <submittedName>
        <fullName evidence="9">1-acyl-sn-glycerol-3-phosphate acyltransferase</fullName>
    </submittedName>
</protein>
<comment type="subcellular location">
    <subcellularLocation>
        <location evidence="1">Membrane</location>
    </subcellularLocation>
</comment>
<evidence type="ECO:0000256" key="1">
    <source>
        <dbReference type="ARBA" id="ARBA00004370"/>
    </source>
</evidence>
<comment type="caution">
    <text evidence="9">The sequence shown here is derived from an EMBL/GenBank/DDBJ whole genome shotgun (WGS) entry which is preliminary data.</text>
</comment>
<keyword evidence="5" id="KW-0443">Lipid metabolism</keyword>
<dbReference type="Pfam" id="PF01553">
    <property type="entry name" value="Acyltransferase"/>
    <property type="match status" value="1"/>
</dbReference>
<evidence type="ECO:0000256" key="6">
    <source>
        <dbReference type="ARBA" id="ARBA00023136"/>
    </source>
</evidence>
<keyword evidence="2 9" id="KW-0808">Transferase</keyword>
<keyword evidence="7 9" id="KW-0012">Acyltransferase</keyword>
<evidence type="ECO:0000256" key="7">
    <source>
        <dbReference type="ARBA" id="ARBA00023315"/>
    </source>
</evidence>
<dbReference type="Proteomes" id="UP000282971">
    <property type="component" value="Unassembled WGS sequence"/>
</dbReference>
<keyword evidence="6" id="KW-0472">Membrane</keyword>
<dbReference type="SUPFAM" id="SSF69593">
    <property type="entry name" value="Glycerol-3-phosphate (1)-acyltransferase"/>
    <property type="match status" value="1"/>
</dbReference>
<dbReference type="GO" id="GO:0006629">
    <property type="term" value="P:lipid metabolic process"/>
    <property type="evidence" value="ECO:0007669"/>
    <property type="project" value="UniProtKB-KW"/>
</dbReference>
<evidence type="ECO:0000313" key="9">
    <source>
        <dbReference type="EMBL" id="RVT95207.1"/>
    </source>
</evidence>
<accession>A0A437MC42</accession>
<dbReference type="SMART" id="SM00563">
    <property type="entry name" value="PlsC"/>
    <property type="match status" value="1"/>
</dbReference>
<dbReference type="GO" id="GO:0016746">
    <property type="term" value="F:acyltransferase activity"/>
    <property type="evidence" value="ECO:0007669"/>
    <property type="project" value="UniProtKB-KW"/>
</dbReference>
<dbReference type="OrthoDB" id="9806880at2"/>
<evidence type="ECO:0000256" key="3">
    <source>
        <dbReference type="ARBA" id="ARBA00022692"/>
    </source>
</evidence>
<name>A0A437MC42_9SPHN</name>
<evidence type="ECO:0000256" key="5">
    <source>
        <dbReference type="ARBA" id="ARBA00023098"/>
    </source>
</evidence>
<evidence type="ECO:0000256" key="4">
    <source>
        <dbReference type="ARBA" id="ARBA00022989"/>
    </source>
</evidence>
<evidence type="ECO:0000259" key="8">
    <source>
        <dbReference type="SMART" id="SM00563"/>
    </source>
</evidence>
<dbReference type="EMBL" id="SACN01000001">
    <property type="protein sequence ID" value="RVT95207.1"/>
    <property type="molecule type" value="Genomic_DNA"/>
</dbReference>